<feature type="binding site" evidence="6">
    <location>
        <position position="378"/>
    </location>
    <ligand>
        <name>Mg(2+)</name>
        <dbReference type="ChEBI" id="CHEBI:18420"/>
    </ligand>
</feature>
<dbReference type="SUPFAM" id="SSF140356">
    <property type="entry name" value="PPK N-terminal domain-like"/>
    <property type="match status" value="1"/>
</dbReference>
<dbReference type="HAMAP" id="MF_00347">
    <property type="entry name" value="Polyphosphate_kinase"/>
    <property type="match status" value="1"/>
</dbReference>
<feature type="domain" description="Polyphosphate kinase C-terminal" evidence="10">
    <location>
        <begin position="506"/>
        <end position="678"/>
    </location>
</feature>
<dbReference type="PANTHER" id="PTHR30218">
    <property type="entry name" value="POLYPHOSPHATE KINASE"/>
    <property type="match status" value="1"/>
</dbReference>
<dbReference type="NCBIfam" id="NF003918">
    <property type="entry name" value="PRK05443.1-2"/>
    <property type="match status" value="1"/>
</dbReference>
<evidence type="ECO:0000259" key="10">
    <source>
        <dbReference type="Pfam" id="PF13090"/>
    </source>
</evidence>
<dbReference type="InterPro" id="IPR003414">
    <property type="entry name" value="PP_kinase"/>
</dbReference>
<evidence type="ECO:0000256" key="7">
    <source>
        <dbReference type="RuleBase" id="RU003800"/>
    </source>
</evidence>
<organism evidence="12 13">
    <name type="scientific">Saccharospirillum mangrovi</name>
    <dbReference type="NCBI Taxonomy" id="2161747"/>
    <lineage>
        <taxon>Bacteria</taxon>
        <taxon>Pseudomonadati</taxon>
        <taxon>Pseudomonadota</taxon>
        <taxon>Gammaproteobacteria</taxon>
        <taxon>Oceanospirillales</taxon>
        <taxon>Saccharospirillaceae</taxon>
        <taxon>Saccharospirillum</taxon>
    </lineage>
</organism>
<keyword evidence="2 6" id="KW-0808">Transferase</keyword>
<dbReference type="NCBIfam" id="NF003921">
    <property type="entry name" value="PRK05443.2-2"/>
    <property type="match status" value="1"/>
</dbReference>
<keyword evidence="6" id="KW-0460">Magnesium</keyword>
<dbReference type="NCBIfam" id="NF003917">
    <property type="entry name" value="PRK05443.1-1"/>
    <property type="match status" value="1"/>
</dbReference>
<evidence type="ECO:0000313" key="13">
    <source>
        <dbReference type="Proteomes" id="UP001595617"/>
    </source>
</evidence>
<feature type="domain" description="Polyphosphate kinase N-terminal" evidence="9">
    <location>
        <begin position="9"/>
        <end position="114"/>
    </location>
</feature>
<feature type="active site" description="Phosphohistidine intermediate" evidence="6">
    <location>
        <position position="438"/>
    </location>
</feature>
<dbReference type="SUPFAM" id="SSF143724">
    <property type="entry name" value="PHP14-like"/>
    <property type="match status" value="1"/>
</dbReference>
<keyword evidence="5 6" id="KW-0067">ATP-binding</keyword>
<dbReference type="Pfam" id="PF17941">
    <property type="entry name" value="PP_kinase_C_1"/>
    <property type="match status" value="1"/>
</dbReference>
<dbReference type="Pfam" id="PF02503">
    <property type="entry name" value="PP_kinase"/>
    <property type="match status" value="1"/>
</dbReference>
<name>A0ABV7ZWE3_9GAMM</name>
<feature type="binding site" evidence="6">
    <location>
        <position position="47"/>
    </location>
    <ligand>
        <name>ATP</name>
        <dbReference type="ChEBI" id="CHEBI:30616"/>
    </ligand>
</feature>
<evidence type="ECO:0000256" key="2">
    <source>
        <dbReference type="ARBA" id="ARBA00022679"/>
    </source>
</evidence>
<dbReference type="PIRSF" id="PIRSF015589">
    <property type="entry name" value="PP_kinase"/>
    <property type="match status" value="1"/>
</dbReference>
<dbReference type="InterPro" id="IPR041108">
    <property type="entry name" value="PP_kinase_C_1"/>
</dbReference>
<dbReference type="Gene3D" id="1.20.58.310">
    <property type="entry name" value="Polyphosphate kinase N-terminal domain"/>
    <property type="match status" value="1"/>
</dbReference>
<dbReference type="Pfam" id="PF13090">
    <property type="entry name" value="PP_kinase_C"/>
    <property type="match status" value="1"/>
</dbReference>
<keyword evidence="4 6" id="KW-0418">Kinase</keyword>
<evidence type="ECO:0000256" key="4">
    <source>
        <dbReference type="ARBA" id="ARBA00022777"/>
    </source>
</evidence>
<dbReference type="Pfam" id="PF13089">
    <property type="entry name" value="PP_kinase_N"/>
    <property type="match status" value="1"/>
</dbReference>
<evidence type="ECO:0000256" key="5">
    <source>
        <dbReference type="ARBA" id="ARBA00022840"/>
    </source>
</evidence>
<evidence type="ECO:0000259" key="11">
    <source>
        <dbReference type="Pfam" id="PF17941"/>
    </source>
</evidence>
<dbReference type="CDD" id="cd09165">
    <property type="entry name" value="PLDc_PaPPK1_C1_like"/>
    <property type="match status" value="1"/>
</dbReference>
<evidence type="ECO:0000256" key="3">
    <source>
        <dbReference type="ARBA" id="ARBA00022741"/>
    </source>
</evidence>
<dbReference type="GO" id="GO:0008976">
    <property type="term" value="F:polyphosphate kinase activity"/>
    <property type="evidence" value="ECO:0007669"/>
    <property type="project" value="UniProtKB-EC"/>
</dbReference>
<reference evidence="13" key="1">
    <citation type="journal article" date="2019" name="Int. J. Syst. Evol. Microbiol.">
        <title>The Global Catalogue of Microorganisms (GCM) 10K type strain sequencing project: providing services to taxonomists for standard genome sequencing and annotation.</title>
        <authorList>
            <consortium name="The Broad Institute Genomics Platform"/>
            <consortium name="The Broad Institute Genome Sequencing Center for Infectious Disease"/>
            <person name="Wu L."/>
            <person name="Ma J."/>
        </authorList>
    </citation>
    <scope>NUCLEOTIDE SEQUENCE [LARGE SCALE GENOMIC DNA]</scope>
    <source>
        <strain evidence="13">IBRC 10765</strain>
    </source>
</reference>
<dbReference type="Gene3D" id="3.30.870.10">
    <property type="entry name" value="Endonuclease Chain A"/>
    <property type="match status" value="2"/>
</dbReference>
<dbReference type="NCBIfam" id="TIGR03705">
    <property type="entry name" value="poly_P_kin"/>
    <property type="match status" value="1"/>
</dbReference>
<keyword evidence="1 6" id="KW-0597">Phosphoprotein</keyword>
<comment type="catalytic activity">
    <reaction evidence="6 7">
        <text>[phosphate](n) + ATP = [phosphate](n+1) + ADP</text>
        <dbReference type="Rhea" id="RHEA:19573"/>
        <dbReference type="Rhea" id="RHEA-COMP:9859"/>
        <dbReference type="Rhea" id="RHEA-COMP:14280"/>
        <dbReference type="ChEBI" id="CHEBI:16838"/>
        <dbReference type="ChEBI" id="CHEBI:30616"/>
        <dbReference type="ChEBI" id="CHEBI:456216"/>
        <dbReference type="EC" id="2.7.4.1"/>
    </reaction>
</comment>
<dbReference type="InterPro" id="IPR036830">
    <property type="entry name" value="PP_kinase_middle_dom_sf"/>
</dbReference>
<evidence type="ECO:0000259" key="9">
    <source>
        <dbReference type="Pfam" id="PF13089"/>
    </source>
</evidence>
<evidence type="ECO:0000256" key="1">
    <source>
        <dbReference type="ARBA" id="ARBA00022553"/>
    </source>
</evidence>
<dbReference type="Proteomes" id="UP001595617">
    <property type="component" value="Unassembled WGS sequence"/>
</dbReference>
<feature type="binding site" evidence="6">
    <location>
        <position position="595"/>
    </location>
    <ligand>
        <name>ATP</name>
        <dbReference type="ChEBI" id="CHEBI:30616"/>
    </ligand>
</feature>
<accession>A0ABV7ZWE3</accession>
<dbReference type="InterPro" id="IPR036832">
    <property type="entry name" value="PPK_N_dom_sf"/>
</dbReference>
<comment type="PTM">
    <text evidence="6 7">An intermediate of this reaction is the autophosphorylated ppk in which a phosphate is covalently linked to a histidine residue through a N-P bond.</text>
</comment>
<keyword evidence="3 6" id="KW-0547">Nucleotide-binding</keyword>
<dbReference type="EMBL" id="JBHRYR010000002">
    <property type="protein sequence ID" value="MFC3851482.1"/>
    <property type="molecule type" value="Genomic_DNA"/>
</dbReference>
<dbReference type="SUPFAM" id="SSF56024">
    <property type="entry name" value="Phospholipase D/nuclease"/>
    <property type="match status" value="2"/>
</dbReference>
<comment type="similarity">
    <text evidence="6 7">Belongs to the polyphosphate kinase 1 (PPK1) family.</text>
</comment>
<protein>
    <recommendedName>
        <fullName evidence="6 7">Polyphosphate kinase</fullName>
        <ecNumber evidence="6 7">2.7.4.1</ecNumber>
    </recommendedName>
    <alternativeName>
        <fullName evidence="6">ATP-polyphosphate phosphotransferase</fullName>
    </alternativeName>
    <alternativeName>
        <fullName evidence="6">Polyphosphoric acid kinase</fullName>
    </alternativeName>
</protein>
<feature type="binding site" evidence="6">
    <location>
        <position position="471"/>
    </location>
    <ligand>
        <name>ATP</name>
        <dbReference type="ChEBI" id="CHEBI:30616"/>
    </ligand>
</feature>
<feature type="binding site" evidence="6">
    <location>
        <position position="567"/>
    </location>
    <ligand>
        <name>ATP</name>
        <dbReference type="ChEBI" id="CHEBI:30616"/>
    </ligand>
</feature>
<dbReference type="InterPro" id="IPR025198">
    <property type="entry name" value="PPK_N_dom"/>
</dbReference>
<gene>
    <name evidence="12" type="primary">ppk1</name>
    <name evidence="6" type="synonym">ppk</name>
    <name evidence="12" type="ORF">ACFOOG_01440</name>
</gene>
<sequence>MSTFSAEHFFNRELSLLAFHRRVLAQAMEESLPLLERLRFLCISASNIDEFFEVRVGGLKERLEAGIQTTGPDNLGPQELLDMISTRAHALVTDQYALLNDHLLPLLHGVGLHVLKRDAWTKPQTEWLHAYFEDEILPLLSPMGLDPAHPFPRILNKSLNFIVQLEGKDAFGRNSGMAIVPVPRGLPDMLRLPSELMPEGGQGVVFVSSIIHAFIDDLFYGITPVGCYQFRVTRNSELFVDEEEQGDLRRAIEGELVYRQYGDEVRLEVAQNCPDVLVAFLLKQFEMTAADLYRVDGPVNLNRLNQLIDLAERSDLEYPAFTSSMPRAVQKKDSLFEVIRKQDILLHHPFDSFRTVVEFLRQAAKDPHVLAIKQTLYRTGPNSVIVDALVAAAKAGKEVTVVVELRARFDEEANVALSAKLQDVGIHVVYGVVGYKTHAKMVLVARRENGILRNYVHLGTGNYHARTSRIYTDYGLLTANEAVGDDVYRIFLQLTSLGKVSKMEHLLHAPFTLHKGMMKRIEQEISNAKAGKPARIVAKMNSLWEEHLTRKLYEASQAGVQIDLVIRGICQIRPGVPGVSENIRVRSIVGRFLEHTRIFIFHNNGEPEVWAASADWMERNMFHRVETGFPILQKRLREKVIREIEYYLKDNCQAWELHSDGEYYRHSPADGEDRFSAQERLLETLTRSP</sequence>
<dbReference type="Gene3D" id="3.30.1840.10">
    <property type="entry name" value="Polyphosphate kinase middle domain"/>
    <property type="match status" value="1"/>
</dbReference>
<evidence type="ECO:0000313" key="12">
    <source>
        <dbReference type="EMBL" id="MFC3851482.1"/>
    </source>
</evidence>
<dbReference type="InterPro" id="IPR025200">
    <property type="entry name" value="PPK_C_dom2"/>
</dbReference>
<comment type="function">
    <text evidence="6 7">Catalyzes the reversible transfer of the terminal phosphate of ATP to form a long-chain polyphosphate (polyP).</text>
</comment>
<comment type="caution">
    <text evidence="12">The sequence shown here is derived from an EMBL/GenBank/DDBJ whole genome shotgun (WGS) entry which is preliminary data.</text>
</comment>
<dbReference type="CDD" id="cd09168">
    <property type="entry name" value="PLDc_PaPPK1_C2_like"/>
    <property type="match status" value="1"/>
</dbReference>
<dbReference type="InterPro" id="IPR024953">
    <property type="entry name" value="PP_kinase_middle"/>
</dbReference>
<feature type="domain" description="Polyphosphate kinase C-terminal" evidence="11">
    <location>
        <begin position="335"/>
        <end position="496"/>
    </location>
</feature>
<feature type="domain" description="Polyphosphate kinase middle" evidence="8">
    <location>
        <begin position="124"/>
        <end position="307"/>
    </location>
</feature>
<feature type="binding site" evidence="6">
    <location>
        <position position="408"/>
    </location>
    <ligand>
        <name>Mg(2+)</name>
        <dbReference type="ChEBI" id="CHEBI:18420"/>
    </ligand>
</feature>
<proteinExistence type="inferred from homology"/>
<dbReference type="RefSeq" id="WP_380692645.1">
    <property type="nucleotide sequence ID" value="NZ_JBHRYR010000002.1"/>
</dbReference>
<dbReference type="PANTHER" id="PTHR30218:SF0">
    <property type="entry name" value="POLYPHOSPHATE KINASE"/>
    <property type="match status" value="1"/>
</dbReference>
<keyword evidence="13" id="KW-1185">Reference proteome</keyword>
<keyword evidence="6" id="KW-0479">Metal-binding</keyword>
<dbReference type="EC" id="2.7.4.1" evidence="6 7"/>
<evidence type="ECO:0000259" key="8">
    <source>
        <dbReference type="Pfam" id="PF02503"/>
    </source>
</evidence>
<comment type="cofactor">
    <cofactor evidence="6">
        <name>Mg(2+)</name>
        <dbReference type="ChEBI" id="CHEBI:18420"/>
    </cofactor>
</comment>
<evidence type="ECO:0000256" key="6">
    <source>
        <dbReference type="HAMAP-Rule" id="MF_00347"/>
    </source>
</evidence>